<accession>A0A502HT16</accession>
<protein>
    <submittedName>
        <fullName evidence="1">Uncharacterized protein</fullName>
    </submittedName>
</protein>
<proteinExistence type="predicted"/>
<organism evidence="1 2">
    <name type="scientific">Pseudomonas mandelii</name>
    <dbReference type="NCBI Taxonomy" id="75612"/>
    <lineage>
        <taxon>Bacteria</taxon>
        <taxon>Pseudomonadati</taxon>
        <taxon>Pseudomonadota</taxon>
        <taxon>Gammaproteobacteria</taxon>
        <taxon>Pseudomonadales</taxon>
        <taxon>Pseudomonadaceae</taxon>
        <taxon>Pseudomonas</taxon>
    </lineage>
</organism>
<dbReference type="AlphaFoldDB" id="A0A502HT16"/>
<gene>
    <name evidence="1" type="ORF">EAH74_25875</name>
</gene>
<dbReference type="RefSeq" id="WP_140682062.1">
    <property type="nucleotide sequence ID" value="NZ_RCZA01000013.1"/>
</dbReference>
<comment type="caution">
    <text evidence="1">The sequence shown here is derived from an EMBL/GenBank/DDBJ whole genome shotgun (WGS) entry which is preliminary data.</text>
</comment>
<reference evidence="1 2" key="1">
    <citation type="journal article" date="2019" name="Environ. Microbiol.">
        <title>Species interactions and distinct microbial communities in high Arctic permafrost affected cryosols are associated with the CH4 and CO2 gas fluxes.</title>
        <authorList>
            <person name="Altshuler I."/>
            <person name="Hamel J."/>
            <person name="Turney S."/>
            <person name="Magnuson E."/>
            <person name="Levesque R."/>
            <person name="Greer C."/>
            <person name="Whyte L.G."/>
        </authorList>
    </citation>
    <scope>NUCLEOTIDE SEQUENCE [LARGE SCALE GENOMIC DNA]</scope>
    <source>
        <strain evidence="1 2">OWC5</strain>
    </source>
</reference>
<name>A0A502HT16_9PSED</name>
<dbReference type="Proteomes" id="UP000320914">
    <property type="component" value="Unassembled WGS sequence"/>
</dbReference>
<evidence type="ECO:0000313" key="1">
    <source>
        <dbReference type="EMBL" id="TPG77751.1"/>
    </source>
</evidence>
<dbReference type="EMBL" id="RCZA01000013">
    <property type="protein sequence ID" value="TPG77751.1"/>
    <property type="molecule type" value="Genomic_DNA"/>
</dbReference>
<evidence type="ECO:0000313" key="2">
    <source>
        <dbReference type="Proteomes" id="UP000320914"/>
    </source>
</evidence>
<sequence length="76" mass="8782">MENIKTTSLNELAQELKILGVPEGYYSIGVNRDVRICIIFDGVKWVVYYSERGRMEDLKEFSSFADAKIEFLKKVS</sequence>